<dbReference type="PANTHER" id="PTHR43046:SF12">
    <property type="entry name" value="GDP-MANNOSE MANNOSYL HYDROLASE"/>
    <property type="match status" value="1"/>
</dbReference>
<evidence type="ECO:0000259" key="5">
    <source>
        <dbReference type="PROSITE" id="PS51462"/>
    </source>
</evidence>
<keyword evidence="7" id="KW-1185">Reference proteome</keyword>
<dbReference type="SUPFAM" id="SSF55811">
    <property type="entry name" value="Nudix"/>
    <property type="match status" value="1"/>
</dbReference>
<dbReference type="CDD" id="cd04685">
    <property type="entry name" value="NUDIX_Hydrolase"/>
    <property type="match status" value="1"/>
</dbReference>
<dbReference type="Pfam" id="PF00293">
    <property type="entry name" value="NUDIX"/>
    <property type="match status" value="1"/>
</dbReference>
<organism evidence="6 7">
    <name type="scientific">Sphingomonas olei</name>
    <dbReference type="NCBI Taxonomy" id="1886787"/>
    <lineage>
        <taxon>Bacteria</taxon>
        <taxon>Pseudomonadati</taxon>
        <taxon>Pseudomonadota</taxon>
        <taxon>Alphaproteobacteria</taxon>
        <taxon>Sphingomonadales</taxon>
        <taxon>Sphingomonadaceae</taxon>
        <taxon>Sphingomonas</taxon>
    </lineage>
</organism>
<evidence type="ECO:0000313" key="6">
    <source>
        <dbReference type="EMBL" id="THG38507.1"/>
    </source>
</evidence>
<evidence type="ECO:0000256" key="3">
    <source>
        <dbReference type="ARBA" id="ARBA00022842"/>
    </source>
</evidence>
<dbReference type="Gene3D" id="3.90.79.10">
    <property type="entry name" value="Nucleoside Triphosphate Pyrophosphohydrolase"/>
    <property type="match status" value="1"/>
</dbReference>
<protein>
    <submittedName>
        <fullName evidence="6">NUDIX domain-containing protein</fullName>
    </submittedName>
</protein>
<comment type="cofactor">
    <cofactor evidence="1">
        <name>Mg(2+)</name>
        <dbReference type="ChEBI" id="CHEBI:18420"/>
    </cofactor>
</comment>
<sequence>MRWPRCPVSPPISRAIVACRSTPPASSAIIPSSTVTEAATARIGRALRPAARILLVDRESRVLLFRFTPDDRAPFWCTPGGACDPGESYPDAARRELFEETGIRADPGPEVAQRWVDFLTIERVEVTADERWFRINVDADAVDTSGHTDLERRVMTQWRWFRRDEIAGWPETIFPDDLLLMLEATDDA</sequence>
<keyword evidence="3" id="KW-0460">Magnesium</keyword>
<proteinExistence type="inferred from homology"/>
<evidence type="ECO:0000313" key="7">
    <source>
        <dbReference type="Proteomes" id="UP000308038"/>
    </source>
</evidence>
<reference evidence="6 7" key="1">
    <citation type="submission" date="2019-04" db="EMBL/GenBank/DDBJ databases">
        <title>Microbes associate with the intestines of laboratory mice.</title>
        <authorList>
            <person name="Navarre W."/>
            <person name="Wong E."/>
            <person name="Huang K.C."/>
            <person name="Tropini C."/>
            <person name="Ng K."/>
            <person name="Yu B."/>
        </authorList>
    </citation>
    <scope>NUCLEOTIDE SEQUENCE [LARGE SCALE GENOMIC DNA]</scope>
    <source>
        <strain evidence="6 7">NM83_B4-11</strain>
    </source>
</reference>
<dbReference type="InterPro" id="IPR020476">
    <property type="entry name" value="Nudix_hydrolase"/>
</dbReference>
<evidence type="ECO:0000256" key="1">
    <source>
        <dbReference type="ARBA" id="ARBA00001946"/>
    </source>
</evidence>
<dbReference type="PROSITE" id="PS00893">
    <property type="entry name" value="NUDIX_BOX"/>
    <property type="match status" value="1"/>
</dbReference>
<accession>A0ABY2QE49</accession>
<dbReference type="EMBL" id="SSTI01000011">
    <property type="protein sequence ID" value="THG38507.1"/>
    <property type="molecule type" value="Genomic_DNA"/>
</dbReference>
<comment type="similarity">
    <text evidence="4">Belongs to the Nudix hydrolase family.</text>
</comment>
<dbReference type="Proteomes" id="UP000308038">
    <property type="component" value="Unassembled WGS sequence"/>
</dbReference>
<feature type="domain" description="Nudix hydrolase" evidence="5">
    <location>
        <begin position="46"/>
        <end position="184"/>
    </location>
</feature>
<dbReference type="InterPro" id="IPR020084">
    <property type="entry name" value="NUDIX_hydrolase_CS"/>
</dbReference>
<dbReference type="PANTHER" id="PTHR43046">
    <property type="entry name" value="GDP-MANNOSE MANNOSYL HYDROLASE"/>
    <property type="match status" value="1"/>
</dbReference>
<comment type="caution">
    <text evidence="6">The sequence shown here is derived from an EMBL/GenBank/DDBJ whole genome shotgun (WGS) entry which is preliminary data.</text>
</comment>
<name>A0ABY2QE49_9SPHN</name>
<dbReference type="PROSITE" id="PS51462">
    <property type="entry name" value="NUDIX"/>
    <property type="match status" value="1"/>
</dbReference>
<gene>
    <name evidence="6" type="ORF">E5988_14470</name>
</gene>
<keyword evidence="2 4" id="KW-0378">Hydrolase</keyword>
<evidence type="ECO:0000256" key="2">
    <source>
        <dbReference type="ARBA" id="ARBA00022801"/>
    </source>
</evidence>
<dbReference type="InterPro" id="IPR000086">
    <property type="entry name" value="NUDIX_hydrolase_dom"/>
</dbReference>
<evidence type="ECO:0000256" key="4">
    <source>
        <dbReference type="RuleBase" id="RU003476"/>
    </source>
</evidence>
<dbReference type="InterPro" id="IPR015797">
    <property type="entry name" value="NUDIX_hydrolase-like_dom_sf"/>
</dbReference>
<dbReference type="PRINTS" id="PR00502">
    <property type="entry name" value="NUDIXFAMILY"/>
</dbReference>